<evidence type="ECO:0000259" key="2">
    <source>
        <dbReference type="Pfam" id="PF00582"/>
    </source>
</evidence>
<evidence type="ECO:0000313" key="3">
    <source>
        <dbReference type="EMBL" id="AGB17476.1"/>
    </source>
</evidence>
<sequence length="140" mass="15069">MYRVLLPLDEDEDRALAQAQYVADLPNASESVEAIALFVFHGEGEDLPDELKQFNSATRVGSVREATEHLDERGIETTVVEDSGDTVADILGVADEYDVDSIVLGGRKRSPVGKALFGSVAQSVILETDRPVVVTGGNHD</sequence>
<dbReference type="AlphaFoldDB" id="L0IGX4"/>
<gene>
    <name evidence="3" type="ordered locus">Halru_2906</name>
</gene>
<name>L0IGX4_HALRX</name>
<dbReference type="InterPro" id="IPR006016">
    <property type="entry name" value="UspA"/>
</dbReference>
<dbReference type="SUPFAM" id="SSF52402">
    <property type="entry name" value="Adenine nucleotide alpha hydrolases-like"/>
    <property type="match status" value="1"/>
</dbReference>
<dbReference type="PANTHER" id="PTHR46268">
    <property type="entry name" value="STRESS RESPONSE PROTEIN NHAX"/>
    <property type="match status" value="1"/>
</dbReference>
<dbReference type="EMBL" id="CP003050">
    <property type="protein sequence ID" value="AGB17476.1"/>
    <property type="molecule type" value="Genomic_DNA"/>
</dbReference>
<dbReference type="STRING" id="797302.Halru_2906"/>
<organism evidence="3 4">
    <name type="scientific">Halovivax ruber (strain DSM 18193 / JCM 13892 / XH-70)</name>
    <dbReference type="NCBI Taxonomy" id="797302"/>
    <lineage>
        <taxon>Archaea</taxon>
        <taxon>Methanobacteriati</taxon>
        <taxon>Methanobacteriota</taxon>
        <taxon>Stenosarchaea group</taxon>
        <taxon>Halobacteria</taxon>
        <taxon>Halobacteriales</taxon>
        <taxon>Natrialbaceae</taxon>
        <taxon>Halovivax</taxon>
    </lineage>
</organism>
<dbReference type="RefSeq" id="WP_015302063.1">
    <property type="nucleotide sequence ID" value="NC_019964.1"/>
</dbReference>
<dbReference type="CDD" id="cd00293">
    <property type="entry name" value="USP-like"/>
    <property type="match status" value="1"/>
</dbReference>
<dbReference type="PANTHER" id="PTHR46268:SF6">
    <property type="entry name" value="UNIVERSAL STRESS PROTEIN UP12"/>
    <property type="match status" value="1"/>
</dbReference>
<dbReference type="Gene3D" id="3.40.50.620">
    <property type="entry name" value="HUPs"/>
    <property type="match status" value="1"/>
</dbReference>
<protein>
    <submittedName>
        <fullName evidence="3">Universal stress protein UspA-like protein</fullName>
    </submittedName>
</protein>
<proteinExistence type="inferred from homology"/>
<dbReference type="HOGENOM" id="CLU_049301_19_1_2"/>
<dbReference type="OrthoDB" id="281037at2157"/>
<dbReference type="InterPro" id="IPR006015">
    <property type="entry name" value="Universal_stress_UspA"/>
</dbReference>
<feature type="domain" description="UspA" evidence="2">
    <location>
        <begin position="3"/>
        <end position="135"/>
    </location>
</feature>
<dbReference type="PRINTS" id="PR01438">
    <property type="entry name" value="UNVRSLSTRESS"/>
</dbReference>
<dbReference type="InterPro" id="IPR014729">
    <property type="entry name" value="Rossmann-like_a/b/a_fold"/>
</dbReference>
<dbReference type="eggNOG" id="arCOG03050">
    <property type="taxonomic scope" value="Archaea"/>
</dbReference>
<evidence type="ECO:0000256" key="1">
    <source>
        <dbReference type="ARBA" id="ARBA00008791"/>
    </source>
</evidence>
<dbReference type="KEGG" id="hru:Halru_2906"/>
<reference evidence="3" key="1">
    <citation type="submission" date="2011-09" db="EMBL/GenBank/DDBJ databases">
        <title>Complete sequence of Halovivax ruber XH-70.</title>
        <authorList>
            <consortium name="US DOE Joint Genome Institute"/>
            <person name="Lucas S."/>
            <person name="Han J."/>
            <person name="Lapidus A."/>
            <person name="Cheng J.-F."/>
            <person name="Goodwin L."/>
            <person name="Pitluck S."/>
            <person name="Peters L."/>
            <person name="Mikhailova N."/>
            <person name="Davenport K."/>
            <person name="Detter J.C."/>
            <person name="Han C."/>
            <person name="Tapia R."/>
            <person name="Land M."/>
            <person name="Hauser L."/>
            <person name="Kyrpides N."/>
            <person name="Ivanova N."/>
            <person name="Pagani I."/>
            <person name="Sproer C."/>
            <person name="Anderson I."/>
            <person name="Woyke T."/>
        </authorList>
    </citation>
    <scope>NUCLEOTIDE SEQUENCE</scope>
    <source>
        <strain evidence="3">XH-70</strain>
    </source>
</reference>
<comment type="similarity">
    <text evidence="1">Belongs to the universal stress protein A family.</text>
</comment>
<accession>L0IGX4</accession>
<dbReference type="Pfam" id="PF00582">
    <property type="entry name" value="Usp"/>
    <property type="match status" value="1"/>
</dbReference>
<dbReference type="GeneID" id="14377978"/>
<dbReference type="Proteomes" id="UP000010846">
    <property type="component" value="Chromosome"/>
</dbReference>
<keyword evidence="4" id="KW-1185">Reference proteome</keyword>
<evidence type="ECO:0000313" key="4">
    <source>
        <dbReference type="Proteomes" id="UP000010846"/>
    </source>
</evidence>